<protein>
    <submittedName>
        <fullName evidence="6">Transketolase</fullName>
    </submittedName>
</protein>
<dbReference type="InterPro" id="IPR009014">
    <property type="entry name" value="Transketo_C/PFOR_II"/>
</dbReference>
<dbReference type="SUPFAM" id="SSF52518">
    <property type="entry name" value="Thiamin diphosphate-binding fold (THDP-binding)"/>
    <property type="match status" value="2"/>
</dbReference>
<dbReference type="PANTHER" id="PTHR43825:SF1">
    <property type="entry name" value="TRANSKETOLASE-LIKE PYRIMIDINE-BINDING DOMAIN-CONTAINING PROTEIN"/>
    <property type="match status" value="1"/>
</dbReference>
<feature type="domain" description="Transketolase-like pyrimidine-binding" evidence="5">
    <location>
        <begin position="324"/>
        <end position="488"/>
    </location>
</feature>
<dbReference type="InterPro" id="IPR029061">
    <property type="entry name" value="THDP-binding"/>
</dbReference>
<comment type="cofactor">
    <cofactor evidence="3">
        <name>thiamine diphosphate</name>
        <dbReference type="ChEBI" id="CHEBI:58937"/>
    </cofactor>
</comment>
<comment type="cofactor">
    <cofactor evidence="2">
        <name>Mg(2+)</name>
        <dbReference type="ChEBI" id="CHEBI:18420"/>
    </cofactor>
</comment>
<name>A0ABQ3PIM1_9ACTN</name>
<evidence type="ECO:0000256" key="2">
    <source>
        <dbReference type="ARBA" id="ARBA00001946"/>
    </source>
</evidence>
<gene>
    <name evidence="6" type="ORF">Shyd_62360</name>
</gene>
<reference evidence="6" key="1">
    <citation type="submission" date="2024-05" db="EMBL/GenBank/DDBJ databases">
        <title>Whole genome shotgun sequence of Streptomyces hydrogenans NBRC 13475.</title>
        <authorList>
            <person name="Komaki H."/>
            <person name="Tamura T."/>
        </authorList>
    </citation>
    <scope>NUCLEOTIDE SEQUENCE</scope>
    <source>
        <strain evidence="6">NBRC 13475</strain>
    </source>
</reference>
<evidence type="ECO:0000256" key="3">
    <source>
        <dbReference type="ARBA" id="ARBA00001964"/>
    </source>
</evidence>
<dbReference type="Pfam" id="PF02779">
    <property type="entry name" value="Transket_pyr"/>
    <property type="match status" value="1"/>
</dbReference>
<dbReference type="Proteomes" id="UP001052739">
    <property type="component" value="Unassembled WGS sequence"/>
</dbReference>
<comment type="similarity">
    <text evidence="4">Belongs to the transketolase family.</text>
</comment>
<dbReference type="InterPro" id="IPR051157">
    <property type="entry name" value="PDH/Transketolase"/>
</dbReference>
<sequence>MDRSLAWIPRTEFARVLGHVDDPYDRALAFAAMSRINTLYMITRAGSGHIGSSFSAADVVSWLLLEELDRPFEPDGDVYFSSKGHDAPGLYAAMIALGRLDEDGLHRLRRLGGLPGHPDVGTPGMPFNTGSLGMGISKAKGLVLAHRLAGRTSRVVVMTGDGELQEGQNWEALPSAARYGMGELTVVVDHNRLQSDTYVTDVSDLGDLTGKFTAAGWGVLHCDGHDPRQLEKAFAQRAEEHPDRPVVIVADTVKGGGCPTFAATSMAPGEWRYRHHSGAPSPEDHDAAYRELTATADEILRRHGQAPLAPETLTLDLPAKPSGVRLPELYGRLLTEAAHEDPRIVALDGDLLLDTGLIPFRDAHPDRFVECGIAEQDMVSMAGGLAAGGLRPFVHSFSCFLHARPNEHIYNNATERRPVVYVGSLAGLLPAGPGHSHQAVRDVSALGSVPGLTVLEPSHPAQLDAALRYCRTTPDSVYLRLSSQVVPAELAELPPAPLVPGRGHVLRAGRDAVAFGAGPVVLAQLLGAAGILAAQGVELTVVDLPWHNRIDPTWLDELLTGVRHAFVVEHQYGSGGQADLIARQLLETGTWDGAGFRGIGLTDVPRCGTDAEVLAAHGMDAPHLAQLIGADVLDRGRTTEPTGDTPWKLSATN</sequence>
<dbReference type="InterPro" id="IPR033248">
    <property type="entry name" value="Transketolase_C"/>
</dbReference>
<comment type="cofactor">
    <cofactor evidence="1">
        <name>Mn(2+)</name>
        <dbReference type="ChEBI" id="CHEBI:29035"/>
    </cofactor>
</comment>
<dbReference type="InterPro" id="IPR005475">
    <property type="entry name" value="Transketolase-like_Pyr-bd"/>
</dbReference>
<evidence type="ECO:0000256" key="4">
    <source>
        <dbReference type="ARBA" id="ARBA00007131"/>
    </source>
</evidence>
<dbReference type="CDD" id="cd07033">
    <property type="entry name" value="TPP_PYR_DXS_TK_like"/>
    <property type="match status" value="1"/>
</dbReference>
<dbReference type="SMART" id="SM00861">
    <property type="entry name" value="Transket_pyr"/>
    <property type="match status" value="1"/>
</dbReference>
<organism evidence="6 7">
    <name type="scientific">Streptomyces hydrogenans</name>
    <dbReference type="NCBI Taxonomy" id="1873719"/>
    <lineage>
        <taxon>Bacteria</taxon>
        <taxon>Bacillati</taxon>
        <taxon>Actinomycetota</taxon>
        <taxon>Actinomycetes</taxon>
        <taxon>Kitasatosporales</taxon>
        <taxon>Streptomycetaceae</taxon>
        <taxon>Streptomyces</taxon>
    </lineage>
</organism>
<evidence type="ECO:0000259" key="5">
    <source>
        <dbReference type="SMART" id="SM00861"/>
    </source>
</evidence>
<dbReference type="Gene3D" id="3.40.50.920">
    <property type="match status" value="1"/>
</dbReference>
<evidence type="ECO:0000313" key="6">
    <source>
        <dbReference type="EMBL" id="GHI24865.1"/>
    </source>
</evidence>
<evidence type="ECO:0000313" key="7">
    <source>
        <dbReference type="Proteomes" id="UP001052739"/>
    </source>
</evidence>
<dbReference type="RefSeq" id="WP_051841800.1">
    <property type="nucleotide sequence ID" value="NZ_BNBS01000141.1"/>
</dbReference>
<dbReference type="SUPFAM" id="SSF52922">
    <property type="entry name" value="TK C-terminal domain-like"/>
    <property type="match status" value="1"/>
</dbReference>
<keyword evidence="7" id="KW-1185">Reference proteome</keyword>
<dbReference type="Pfam" id="PF02780">
    <property type="entry name" value="Transketolase_C"/>
    <property type="match status" value="1"/>
</dbReference>
<dbReference type="InterPro" id="IPR005474">
    <property type="entry name" value="Transketolase_N"/>
</dbReference>
<evidence type="ECO:0000256" key="1">
    <source>
        <dbReference type="ARBA" id="ARBA00001936"/>
    </source>
</evidence>
<comment type="caution">
    <text evidence="6">The sequence shown here is derived from an EMBL/GenBank/DDBJ whole genome shotgun (WGS) entry which is preliminary data.</text>
</comment>
<proteinExistence type="inferred from homology"/>
<dbReference type="Pfam" id="PF00456">
    <property type="entry name" value="Transketolase_N"/>
    <property type="match status" value="1"/>
</dbReference>
<accession>A0ABQ3PIM1</accession>
<dbReference type="Gene3D" id="3.40.50.970">
    <property type="match status" value="2"/>
</dbReference>
<dbReference type="PANTHER" id="PTHR43825">
    <property type="entry name" value="PYRUVATE DEHYDROGENASE E1 COMPONENT"/>
    <property type="match status" value="1"/>
</dbReference>
<dbReference type="EMBL" id="BNDW01000068">
    <property type="protein sequence ID" value="GHI24865.1"/>
    <property type="molecule type" value="Genomic_DNA"/>
</dbReference>